<dbReference type="InterPro" id="IPR051126">
    <property type="entry name" value="Thiosulfate_sulfurtransferase"/>
</dbReference>
<reference evidence="3" key="1">
    <citation type="submission" date="2023-03" db="EMBL/GenBank/DDBJ databases">
        <authorList>
            <person name="Steffen K."/>
            <person name="Cardenas P."/>
        </authorList>
    </citation>
    <scope>NUCLEOTIDE SEQUENCE</scope>
</reference>
<accession>A0AA35TC18</accession>
<dbReference type="SUPFAM" id="SSF52821">
    <property type="entry name" value="Rhodanese/Cell cycle control phosphatase"/>
    <property type="match status" value="1"/>
</dbReference>
<dbReference type="Gene3D" id="3.40.250.10">
    <property type="entry name" value="Rhodanese-like domain"/>
    <property type="match status" value="1"/>
</dbReference>
<dbReference type="Proteomes" id="UP001174909">
    <property type="component" value="Unassembled WGS sequence"/>
</dbReference>
<dbReference type="PROSITE" id="PS50206">
    <property type="entry name" value="RHODANESE_3"/>
    <property type="match status" value="1"/>
</dbReference>
<feature type="domain" description="Rhodanese" evidence="2">
    <location>
        <begin position="11"/>
        <end position="81"/>
    </location>
</feature>
<dbReference type="PANTHER" id="PTHR43855:SF1">
    <property type="entry name" value="THIOSULFATE SULFURTRANSFERASE"/>
    <property type="match status" value="1"/>
</dbReference>
<name>A0AA35TC18_GEOBA</name>
<protein>
    <submittedName>
        <fullName evidence="3">Thiosulfate sulfurtransferase</fullName>
    </submittedName>
</protein>
<dbReference type="AlphaFoldDB" id="A0AA35TC18"/>
<evidence type="ECO:0000259" key="2">
    <source>
        <dbReference type="PROSITE" id="PS50206"/>
    </source>
</evidence>
<comment type="caution">
    <text evidence="3">The sequence shown here is derived from an EMBL/GenBank/DDBJ whole genome shotgun (WGS) entry which is preliminary data.</text>
</comment>
<organism evidence="3 4">
    <name type="scientific">Geodia barretti</name>
    <name type="common">Barrett's horny sponge</name>
    <dbReference type="NCBI Taxonomy" id="519541"/>
    <lineage>
        <taxon>Eukaryota</taxon>
        <taxon>Metazoa</taxon>
        <taxon>Porifera</taxon>
        <taxon>Demospongiae</taxon>
        <taxon>Heteroscleromorpha</taxon>
        <taxon>Tetractinellida</taxon>
        <taxon>Astrophorina</taxon>
        <taxon>Geodiidae</taxon>
        <taxon>Geodia</taxon>
    </lineage>
</organism>
<evidence type="ECO:0000256" key="1">
    <source>
        <dbReference type="ARBA" id="ARBA00022737"/>
    </source>
</evidence>
<gene>
    <name evidence="3" type="ORF">GBAR_LOCUS24923</name>
</gene>
<evidence type="ECO:0000313" key="4">
    <source>
        <dbReference type="Proteomes" id="UP001174909"/>
    </source>
</evidence>
<dbReference type="InterPro" id="IPR001763">
    <property type="entry name" value="Rhodanese-like_dom"/>
</dbReference>
<dbReference type="InterPro" id="IPR036873">
    <property type="entry name" value="Rhodanese-like_dom_sf"/>
</dbReference>
<keyword evidence="4" id="KW-1185">Reference proteome</keyword>
<keyword evidence="1" id="KW-0677">Repeat</keyword>
<dbReference type="PANTHER" id="PTHR43855">
    <property type="entry name" value="THIOSULFATE SULFURTRANSFERASE"/>
    <property type="match status" value="1"/>
</dbReference>
<dbReference type="EMBL" id="CASHTH010003442">
    <property type="protein sequence ID" value="CAI8045034.1"/>
    <property type="molecule type" value="Genomic_DNA"/>
</dbReference>
<evidence type="ECO:0000313" key="3">
    <source>
        <dbReference type="EMBL" id="CAI8045034.1"/>
    </source>
</evidence>
<proteinExistence type="predicted"/>
<sequence>MDADVIRVLLNRSDFIPLDTRTDDEHYGRVARAERAGAIPGSIHIEWLNNLDEAGAFKPADELREMYEAVGITPDKQVMCY</sequence>